<dbReference type="InterPro" id="IPR028110">
    <property type="entry name" value="TMEM254"/>
</dbReference>
<evidence type="ECO:0000313" key="3">
    <source>
        <dbReference type="Proteomes" id="UP000051952"/>
    </source>
</evidence>
<keyword evidence="1" id="KW-0812">Transmembrane</keyword>
<keyword evidence="1" id="KW-0472">Membrane</keyword>
<protein>
    <submittedName>
        <fullName evidence="2">Membrane-associated protein, putative</fullName>
    </submittedName>
</protein>
<reference evidence="3" key="1">
    <citation type="submission" date="2015-09" db="EMBL/GenBank/DDBJ databases">
        <authorList>
            <consortium name="Pathogen Informatics"/>
        </authorList>
    </citation>
    <scope>NUCLEOTIDE SEQUENCE [LARGE SCALE GENOMIC DNA]</scope>
    <source>
        <strain evidence="3">Lake Konstanz</strain>
    </source>
</reference>
<feature type="transmembrane region" description="Helical" evidence="1">
    <location>
        <begin position="12"/>
        <end position="34"/>
    </location>
</feature>
<gene>
    <name evidence="2" type="ORF">BSAL_77425</name>
</gene>
<sequence length="159" mass="17275">MQQGKPASKLQYRAPLFVCFYVGVGAVIPLTLLACYASDARGAHLEVSPALASQLEAVASGRVSLVASPRVCMFYLMNGLYHGALHIGLSLQGVRVLAGVAWVAHVVQAVYGFCLCRRCHASYQLTSAYTFMIFLGGFTQLVPLTQEARRYQEALEKSD</sequence>
<name>A0A0S4J009_BODSA</name>
<dbReference type="Proteomes" id="UP000051952">
    <property type="component" value="Unassembled WGS sequence"/>
</dbReference>
<dbReference type="AlphaFoldDB" id="A0A0S4J009"/>
<keyword evidence="1" id="KW-1133">Transmembrane helix</keyword>
<evidence type="ECO:0000313" key="2">
    <source>
        <dbReference type="EMBL" id="CUG31316.1"/>
    </source>
</evidence>
<accession>A0A0S4J009</accession>
<dbReference type="Pfam" id="PF14934">
    <property type="entry name" value="TMEM254"/>
    <property type="match status" value="1"/>
</dbReference>
<organism evidence="2 3">
    <name type="scientific">Bodo saltans</name>
    <name type="common">Flagellated protozoan</name>
    <dbReference type="NCBI Taxonomy" id="75058"/>
    <lineage>
        <taxon>Eukaryota</taxon>
        <taxon>Discoba</taxon>
        <taxon>Euglenozoa</taxon>
        <taxon>Kinetoplastea</taxon>
        <taxon>Metakinetoplastina</taxon>
        <taxon>Eubodonida</taxon>
        <taxon>Bodonidae</taxon>
        <taxon>Bodo</taxon>
    </lineage>
</organism>
<evidence type="ECO:0000256" key="1">
    <source>
        <dbReference type="SAM" id="Phobius"/>
    </source>
</evidence>
<proteinExistence type="predicted"/>
<dbReference type="VEuPathDB" id="TriTrypDB:BSAL_77425"/>
<dbReference type="PROSITE" id="PS51257">
    <property type="entry name" value="PROKAR_LIPOPROTEIN"/>
    <property type="match status" value="1"/>
</dbReference>
<dbReference type="EMBL" id="CYKH01000746">
    <property type="protein sequence ID" value="CUG31316.1"/>
    <property type="molecule type" value="Genomic_DNA"/>
</dbReference>
<keyword evidence="3" id="KW-1185">Reference proteome</keyword>